<dbReference type="EMBL" id="BAAALS010000034">
    <property type="protein sequence ID" value="GAA1773018.1"/>
    <property type="molecule type" value="Genomic_DNA"/>
</dbReference>
<gene>
    <name evidence="2" type="ORF">GCM10009681_50700</name>
</gene>
<dbReference type="Gene3D" id="3.40.50.10540">
    <property type="entry name" value="Crotonobetainyl-coa:carnitine coa-transferase, domain 1"/>
    <property type="match status" value="1"/>
</dbReference>
<feature type="region of interest" description="Disordered" evidence="1">
    <location>
        <begin position="339"/>
        <end position="360"/>
    </location>
</feature>
<dbReference type="Proteomes" id="UP001500655">
    <property type="component" value="Unassembled WGS sequence"/>
</dbReference>
<dbReference type="SUPFAM" id="SSF89796">
    <property type="entry name" value="CoA-transferase family III (CaiB/BaiF)"/>
    <property type="match status" value="1"/>
</dbReference>
<dbReference type="InterPro" id="IPR044855">
    <property type="entry name" value="CoA-Trfase_III_dom3_sf"/>
</dbReference>
<protein>
    <submittedName>
        <fullName evidence="2">CaiB/BaiF CoA-transferase family protein</fullName>
    </submittedName>
</protein>
<dbReference type="InterPro" id="IPR023606">
    <property type="entry name" value="CoA-Trfase_III_dom_1_sf"/>
</dbReference>
<dbReference type="Gene3D" id="3.30.1540.10">
    <property type="entry name" value="formyl-coa transferase, domain 3"/>
    <property type="match status" value="1"/>
</dbReference>
<name>A0ABP4X8B8_9ACTN</name>
<dbReference type="InterPro" id="IPR050509">
    <property type="entry name" value="CoA-transferase_III"/>
</dbReference>
<comment type="caution">
    <text evidence="2">The sequence shown here is derived from an EMBL/GenBank/DDBJ whole genome shotgun (WGS) entry which is preliminary data.</text>
</comment>
<dbReference type="Pfam" id="PF02515">
    <property type="entry name" value="CoA_transf_3"/>
    <property type="match status" value="1"/>
</dbReference>
<reference evidence="3" key="1">
    <citation type="journal article" date="2019" name="Int. J. Syst. Evol. Microbiol.">
        <title>The Global Catalogue of Microorganisms (GCM) 10K type strain sequencing project: providing services to taxonomists for standard genome sequencing and annotation.</title>
        <authorList>
            <consortium name="The Broad Institute Genomics Platform"/>
            <consortium name="The Broad Institute Genome Sequencing Center for Infectious Disease"/>
            <person name="Wu L."/>
            <person name="Ma J."/>
        </authorList>
    </citation>
    <scope>NUCLEOTIDE SEQUENCE [LARGE SCALE GENOMIC DNA]</scope>
    <source>
        <strain evidence="3">JCM 13249</strain>
    </source>
</reference>
<evidence type="ECO:0000256" key="1">
    <source>
        <dbReference type="SAM" id="MobiDB-lite"/>
    </source>
</evidence>
<sequence>MWQGRHVTSEGPLHGLRVVELGGIGPAPFCGMLLGDLGADVIRIARVAEAGAPAPDAVLHRNARSAAIDLKHPDGVAALLRVIDGADAVIEGFRPGVAERLGLGPDVCLARRASLVYGRMTGWGQEGPAARTPGHDINYVGLAGVLDAIRPADDPDRAPVPPANLVGDFGGGGMLLAVGLLAALLHARATGEGQVVDAAMVDGSALLLAMAYGARRPGAWQAAGGIDIVNGAAPFYRSYRCADGGHVVVGALEPGFFAELLAVLGLAGDPDFAAQYDRAAWPAMHARLAGIFAGRARDEWARLFDGTQACVTPVLTLAEAPDHPHLAARGTYRTRADGTVEPAPAPRFAATPTGAVRPPRRLGADTAAVLAAAGLADDEVAQLVQAGVVALELPPSGQA</sequence>
<organism evidence="2 3">
    <name type="scientific">Luedemannella helvata</name>
    <dbReference type="NCBI Taxonomy" id="349315"/>
    <lineage>
        <taxon>Bacteria</taxon>
        <taxon>Bacillati</taxon>
        <taxon>Actinomycetota</taxon>
        <taxon>Actinomycetes</taxon>
        <taxon>Micromonosporales</taxon>
        <taxon>Micromonosporaceae</taxon>
        <taxon>Luedemannella</taxon>
    </lineage>
</organism>
<evidence type="ECO:0000313" key="2">
    <source>
        <dbReference type="EMBL" id="GAA1773018.1"/>
    </source>
</evidence>
<dbReference type="InterPro" id="IPR003673">
    <property type="entry name" value="CoA-Trfase_fam_III"/>
</dbReference>
<accession>A0ABP4X8B8</accession>
<keyword evidence="3" id="KW-1185">Reference proteome</keyword>
<evidence type="ECO:0000313" key="3">
    <source>
        <dbReference type="Proteomes" id="UP001500655"/>
    </source>
</evidence>
<dbReference type="PANTHER" id="PTHR48228:SF5">
    <property type="entry name" value="ALPHA-METHYLACYL-COA RACEMASE"/>
    <property type="match status" value="1"/>
</dbReference>
<proteinExistence type="predicted"/>
<dbReference type="PANTHER" id="PTHR48228">
    <property type="entry name" value="SUCCINYL-COA--D-CITRAMALATE COA-TRANSFERASE"/>
    <property type="match status" value="1"/>
</dbReference>
<feature type="compositionally biased region" description="Low complexity" evidence="1">
    <location>
        <begin position="346"/>
        <end position="355"/>
    </location>
</feature>